<feature type="transmembrane region" description="Helical" evidence="6">
    <location>
        <begin position="133"/>
        <end position="151"/>
    </location>
</feature>
<evidence type="ECO:0000256" key="3">
    <source>
        <dbReference type="ARBA" id="ARBA00022989"/>
    </source>
</evidence>
<dbReference type="OrthoDB" id="407617at2759"/>
<dbReference type="PANTHER" id="PTHR16201">
    <property type="entry name" value="SEVEN TRANSMEMBRANE PROTEIN 1-RELATED"/>
    <property type="match status" value="1"/>
</dbReference>
<dbReference type="AlphaFoldDB" id="A0A1A6A7H7"/>
<dbReference type="Proteomes" id="UP000078595">
    <property type="component" value="Chromosome 4"/>
</dbReference>
<dbReference type="GeneID" id="28967423"/>
<reference evidence="7" key="1">
    <citation type="submission" date="2013-07" db="EMBL/GenBank/DDBJ databases">
        <title>The Genome Sequence of Cryptococcus dejecticola CBS10117.</title>
        <authorList>
            <consortium name="The Broad Institute Genome Sequencing Platform"/>
            <person name="Cuomo C."/>
            <person name="Litvintseva A."/>
            <person name="Chen Y."/>
            <person name="Heitman J."/>
            <person name="Sun S."/>
            <person name="Springer D."/>
            <person name="Dromer F."/>
            <person name="Young S.K."/>
            <person name="Zeng Q."/>
            <person name="Gargeya S."/>
            <person name="Fitzgerald M."/>
            <person name="Abouelleil A."/>
            <person name="Alvarado L."/>
            <person name="Berlin A.M."/>
            <person name="Chapman S.B."/>
            <person name="Dewar J."/>
            <person name="Goldberg J."/>
            <person name="Griggs A."/>
            <person name="Gujja S."/>
            <person name="Hansen M."/>
            <person name="Howarth C."/>
            <person name="Imamovic A."/>
            <person name="Larimer J."/>
            <person name="McCowan C."/>
            <person name="Murphy C."/>
            <person name="Pearson M."/>
            <person name="Priest M."/>
            <person name="Roberts A."/>
            <person name="Saif S."/>
            <person name="Shea T."/>
            <person name="Sykes S."/>
            <person name="Wortman J."/>
            <person name="Nusbaum C."/>
            <person name="Birren B."/>
        </authorList>
    </citation>
    <scope>NUCLEOTIDE SEQUENCE [LARGE SCALE GENOMIC DNA]</scope>
    <source>
        <strain evidence="7">CBS 10117</strain>
    </source>
</reference>
<feature type="compositionally biased region" description="Basic and acidic residues" evidence="5">
    <location>
        <begin position="280"/>
        <end position="317"/>
    </location>
</feature>
<evidence type="ECO:0000256" key="4">
    <source>
        <dbReference type="ARBA" id="ARBA00023136"/>
    </source>
</evidence>
<keyword evidence="9" id="KW-1185">Reference proteome</keyword>
<dbReference type="FunFam" id="1.20.1280.290:FF:000029">
    <property type="entry name" value="Integral to membrane protein, putative"/>
    <property type="match status" value="1"/>
</dbReference>
<dbReference type="PANTHER" id="PTHR16201:SF37">
    <property type="entry name" value="PQ-LOOP REPEAT-CONTAINING PROTEIN"/>
    <property type="match status" value="1"/>
</dbReference>
<feature type="compositionally biased region" description="Low complexity" evidence="5">
    <location>
        <begin position="318"/>
        <end position="328"/>
    </location>
</feature>
<evidence type="ECO:0000256" key="5">
    <source>
        <dbReference type="SAM" id="MobiDB-lite"/>
    </source>
</evidence>
<feature type="compositionally biased region" description="Basic and acidic residues" evidence="5">
    <location>
        <begin position="329"/>
        <end position="343"/>
    </location>
</feature>
<dbReference type="KEGG" id="kdj:28967423"/>
<dbReference type="GO" id="GO:0016020">
    <property type="term" value="C:membrane"/>
    <property type="evidence" value="ECO:0007669"/>
    <property type="project" value="UniProtKB-SubCell"/>
</dbReference>
<keyword evidence="4 6" id="KW-0472">Membrane</keyword>
<feature type="transmembrane region" description="Helical" evidence="6">
    <location>
        <begin position="158"/>
        <end position="180"/>
    </location>
</feature>
<name>A0A1A6A7H7_9TREE</name>
<keyword evidence="2 6" id="KW-0812">Transmembrane</keyword>
<feature type="region of interest" description="Disordered" evidence="5">
    <location>
        <begin position="234"/>
        <end position="343"/>
    </location>
</feature>
<dbReference type="EMBL" id="CP144533">
    <property type="protein sequence ID" value="WWC61129.1"/>
    <property type="molecule type" value="Genomic_DNA"/>
</dbReference>
<feature type="transmembrane region" description="Helical" evidence="6">
    <location>
        <begin position="97"/>
        <end position="121"/>
    </location>
</feature>
<dbReference type="RefSeq" id="XP_018263850.1">
    <property type="nucleotide sequence ID" value="XM_018407042.1"/>
</dbReference>
<evidence type="ECO:0000313" key="8">
    <source>
        <dbReference type="EMBL" id="WWC61129.1"/>
    </source>
</evidence>
<feature type="transmembrane region" description="Helical" evidence="6">
    <location>
        <begin position="192"/>
        <end position="212"/>
    </location>
</feature>
<gene>
    <name evidence="7" type="ORF">I303_03724</name>
    <name evidence="8" type="ORF">I303_103708</name>
</gene>
<feature type="compositionally biased region" description="Low complexity" evidence="5">
    <location>
        <begin position="242"/>
        <end position="256"/>
    </location>
</feature>
<evidence type="ECO:0000313" key="9">
    <source>
        <dbReference type="Proteomes" id="UP000078595"/>
    </source>
</evidence>
<dbReference type="VEuPathDB" id="FungiDB:I303_03724"/>
<protein>
    <submittedName>
        <fullName evidence="7">Integral membrane protein</fullName>
    </submittedName>
</protein>
<evidence type="ECO:0000256" key="6">
    <source>
        <dbReference type="SAM" id="Phobius"/>
    </source>
</evidence>
<reference evidence="8" key="3">
    <citation type="submission" date="2024-02" db="EMBL/GenBank/DDBJ databases">
        <title>Comparative genomics of Cryptococcus and Kwoniella reveals pathogenesis evolution and contrasting modes of karyotype evolution via chromosome fusion or intercentromeric recombination.</title>
        <authorList>
            <person name="Coelho M.A."/>
            <person name="David-Palma M."/>
            <person name="Shea T."/>
            <person name="Bowers K."/>
            <person name="McGinley-Smith S."/>
            <person name="Mohammad A.W."/>
            <person name="Gnirke A."/>
            <person name="Yurkov A.M."/>
            <person name="Nowrousian M."/>
            <person name="Sun S."/>
            <person name="Cuomo C.A."/>
            <person name="Heitman J."/>
        </authorList>
    </citation>
    <scope>NUCLEOTIDE SEQUENCE</scope>
    <source>
        <strain evidence="8">CBS 10117</strain>
    </source>
</reference>
<evidence type="ECO:0000313" key="7">
    <source>
        <dbReference type="EMBL" id="OBR86008.1"/>
    </source>
</evidence>
<dbReference type="EMBL" id="KI894030">
    <property type="protein sequence ID" value="OBR86008.1"/>
    <property type="molecule type" value="Genomic_DNA"/>
</dbReference>
<dbReference type="InterPro" id="IPR051415">
    <property type="entry name" value="LAAT-1"/>
</dbReference>
<feature type="transmembrane region" description="Helical" evidence="6">
    <location>
        <begin position="37"/>
        <end position="60"/>
    </location>
</feature>
<dbReference type="SMART" id="SM00679">
    <property type="entry name" value="CTNS"/>
    <property type="match status" value="2"/>
</dbReference>
<dbReference type="Pfam" id="PF04193">
    <property type="entry name" value="PQ-loop"/>
    <property type="match status" value="2"/>
</dbReference>
<evidence type="ECO:0000256" key="2">
    <source>
        <dbReference type="ARBA" id="ARBA00022692"/>
    </source>
</evidence>
<evidence type="ECO:0000256" key="1">
    <source>
        <dbReference type="ARBA" id="ARBA00004141"/>
    </source>
</evidence>
<keyword evidence="3 6" id="KW-1133">Transmembrane helix</keyword>
<feature type="transmembrane region" description="Helical" evidence="6">
    <location>
        <begin position="6"/>
        <end position="25"/>
    </location>
</feature>
<comment type="subcellular location">
    <subcellularLocation>
        <location evidence="1">Membrane</location>
        <topology evidence="1">Multi-pass membrane protein</topology>
    </subcellularLocation>
</comment>
<dbReference type="InterPro" id="IPR006603">
    <property type="entry name" value="PQ-loop_rpt"/>
</dbReference>
<proteinExistence type="predicted"/>
<organism evidence="7">
    <name type="scientific">Kwoniella dejecticola CBS 10117</name>
    <dbReference type="NCBI Taxonomy" id="1296121"/>
    <lineage>
        <taxon>Eukaryota</taxon>
        <taxon>Fungi</taxon>
        <taxon>Dikarya</taxon>
        <taxon>Basidiomycota</taxon>
        <taxon>Agaricomycotina</taxon>
        <taxon>Tremellomycetes</taxon>
        <taxon>Tremellales</taxon>
        <taxon>Cryptococcaceae</taxon>
        <taxon>Kwoniella</taxon>
    </lineage>
</organism>
<reference evidence="8" key="2">
    <citation type="submission" date="2013-07" db="EMBL/GenBank/DDBJ databases">
        <authorList>
            <consortium name="The Broad Institute Genome Sequencing Platform"/>
            <person name="Cuomo C."/>
            <person name="Litvintseva A."/>
            <person name="Chen Y."/>
            <person name="Heitman J."/>
            <person name="Sun S."/>
            <person name="Springer D."/>
            <person name="Dromer F."/>
            <person name="Young S.K."/>
            <person name="Zeng Q."/>
            <person name="Gargeya S."/>
            <person name="Fitzgerald M."/>
            <person name="Abouelleil A."/>
            <person name="Alvarado L."/>
            <person name="Berlin A.M."/>
            <person name="Chapman S.B."/>
            <person name="Dewar J."/>
            <person name="Goldberg J."/>
            <person name="Griggs A."/>
            <person name="Gujja S."/>
            <person name="Hansen M."/>
            <person name="Howarth C."/>
            <person name="Imamovic A."/>
            <person name="Larimer J."/>
            <person name="McCowan C."/>
            <person name="Murphy C."/>
            <person name="Pearson M."/>
            <person name="Priest M."/>
            <person name="Roberts A."/>
            <person name="Saif S."/>
            <person name="Shea T."/>
            <person name="Sykes S."/>
            <person name="Wortman J."/>
            <person name="Nusbaum C."/>
            <person name="Birren B."/>
        </authorList>
    </citation>
    <scope>NUCLEOTIDE SEQUENCE</scope>
    <source>
        <strain evidence="8">CBS 10117</strain>
    </source>
</reference>
<dbReference type="Gene3D" id="1.20.1280.290">
    <property type="match status" value="2"/>
</dbReference>
<sequence>MKERPGVENALATIGAVFWMVQIIPQIIKSHRSKSTTGLSAGLMFIWALASIFLGSYLVAQRLSIPLQIQPQAFGVLASISTAQILYYSHKWSKRNAVLFFVAFNLVFAGFETGSVFALWAGQDRGVEWPIQMYGYISAVLLAVALAPQYYEIWKFKEVLGISMTFLIVDTLGGVFSLASLFCRAKLDIAGLVSYALVVILDSIVILLAIILNPLASRRRRKEGKPENIHDALSLAVAEEGASPSTSTSTCRRASTMDPPPTATGDGMGGGLGKSVSAIAREREMSINQEKEKEEESEKAAVNEEREKEGQNKREEISTSTPTSSSSSDETRVSPKERTTTTQ</sequence>
<accession>A0A1A6A7H7</accession>